<dbReference type="InterPro" id="IPR018608">
    <property type="entry name" value="Gti1/Pac2"/>
</dbReference>
<feature type="region of interest" description="Disordered" evidence="2">
    <location>
        <begin position="152"/>
        <end position="171"/>
    </location>
</feature>
<protein>
    <recommendedName>
        <fullName evidence="5">Gti1/Pac2 family-domain-containing protein</fullName>
    </recommendedName>
</protein>
<dbReference type="Pfam" id="PF09729">
    <property type="entry name" value="Gti1_Pac2"/>
    <property type="match status" value="1"/>
</dbReference>
<dbReference type="PANTHER" id="PTHR28027:SF2">
    <property type="entry name" value="TRANSCRIPTIONAL REGULATOR MIT1"/>
    <property type="match status" value="1"/>
</dbReference>
<dbReference type="OrthoDB" id="5319641at2759"/>
<reference evidence="3 4" key="1">
    <citation type="submission" date="2016-03" db="EMBL/GenBank/DDBJ databases">
        <authorList>
            <person name="Ploux O."/>
        </authorList>
    </citation>
    <scope>NUCLEOTIDE SEQUENCE [LARGE SCALE GENOMIC DNA]</scope>
    <source>
        <strain evidence="3 4">UAMH 11012</strain>
    </source>
</reference>
<evidence type="ECO:0000313" key="3">
    <source>
        <dbReference type="EMBL" id="CZR70288.1"/>
    </source>
</evidence>
<evidence type="ECO:0000256" key="2">
    <source>
        <dbReference type="SAM" id="MobiDB-lite"/>
    </source>
</evidence>
<keyword evidence="4" id="KW-1185">Reference proteome</keyword>
<dbReference type="GO" id="GO:0003677">
    <property type="term" value="F:DNA binding"/>
    <property type="evidence" value="ECO:0007669"/>
    <property type="project" value="TreeGrafter"/>
</dbReference>
<evidence type="ECO:0008006" key="5">
    <source>
        <dbReference type="Google" id="ProtNLM"/>
    </source>
</evidence>
<dbReference type="EMBL" id="FJOG01000139">
    <property type="protein sequence ID" value="CZR70288.1"/>
    <property type="molecule type" value="Genomic_DNA"/>
</dbReference>
<feature type="region of interest" description="Disordered" evidence="2">
    <location>
        <begin position="307"/>
        <end position="360"/>
    </location>
</feature>
<evidence type="ECO:0000256" key="1">
    <source>
        <dbReference type="ARBA" id="ARBA00008359"/>
    </source>
</evidence>
<gene>
    <name evidence="3" type="ORF">PAC_20190</name>
</gene>
<proteinExistence type="inferred from homology"/>
<organism evidence="3 4">
    <name type="scientific">Phialocephala subalpina</name>
    <dbReference type="NCBI Taxonomy" id="576137"/>
    <lineage>
        <taxon>Eukaryota</taxon>
        <taxon>Fungi</taxon>
        <taxon>Dikarya</taxon>
        <taxon>Ascomycota</taxon>
        <taxon>Pezizomycotina</taxon>
        <taxon>Leotiomycetes</taxon>
        <taxon>Helotiales</taxon>
        <taxon>Mollisiaceae</taxon>
        <taxon>Phialocephala</taxon>
        <taxon>Phialocephala fortinii species complex</taxon>
    </lineage>
</organism>
<dbReference type="AlphaFoldDB" id="A0A1L7XZ33"/>
<evidence type="ECO:0000313" key="4">
    <source>
        <dbReference type="Proteomes" id="UP000184330"/>
    </source>
</evidence>
<dbReference type="PANTHER" id="PTHR28027">
    <property type="entry name" value="TRANSCRIPTIONAL REGULATOR MIT1"/>
    <property type="match status" value="1"/>
</dbReference>
<accession>A0A1L7XZ33</accession>
<name>A0A1L7XZ33_9HELO</name>
<dbReference type="Proteomes" id="UP000184330">
    <property type="component" value="Unassembled WGS sequence"/>
</dbReference>
<comment type="similarity">
    <text evidence="1">Belongs to the MIT1/WOR1 family.</text>
</comment>
<sequence length="360" mass="40924">MTSASPLPPTFYGHIASTQDALLLFEACLSGALNHVARRPHDRERVSLIKSGNVFIYEEHSSGIKRWTDSVPWSPSRILGNFLVYRELERPFPPGEKKRAMKRSKRFPGISEDVDEELFTSDPFAKLAKTNHSQLEFENRGSLDEIFRRHRRGPRRPRSVDGSNRTEFGDLENHDPFTRRFEFRSSGNGPPMPGFCLLDSGSQIPLAVSKRWVVEAGREAEILTDFKAPSTGSLSGHPITFNGIIRNMVFSPAGSSVTYRRDFLVSDQLDTKVDFIIGAKFMLEQWSVLFGKMKKMIAGWFKHKKETPEEKAEAEVLKAEQEREAHEAELRRRGKKAQLARAREEARGRRKEEAPGPNSQ</sequence>
<feature type="compositionally biased region" description="Basic and acidic residues" evidence="2">
    <location>
        <begin position="307"/>
        <end position="331"/>
    </location>
</feature>
<feature type="compositionally biased region" description="Basic and acidic residues" evidence="2">
    <location>
        <begin position="341"/>
        <end position="354"/>
    </location>
</feature>